<evidence type="ECO:0000256" key="4">
    <source>
        <dbReference type="PROSITE-ProRule" id="PRU00433"/>
    </source>
</evidence>
<dbReference type="InterPro" id="IPR009056">
    <property type="entry name" value="Cyt_c-like_dom"/>
</dbReference>
<accession>A0A077FE86</accession>
<name>A0A077FE86_9PSED</name>
<dbReference type="KEGG" id="palk:PSAKL28_30920"/>
<keyword evidence="1 4" id="KW-0349">Heme</keyword>
<keyword evidence="3 4" id="KW-0408">Iron</keyword>
<dbReference type="HOGENOM" id="CLU_2103923_0_0_6"/>
<evidence type="ECO:0000259" key="6">
    <source>
        <dbReference type="PROSITE" id="PS51007"/>
    </source>
</evidence>
<dbReference type="SUPFAM" id="SSF46626">
    <property type="entry name" value="Cytochrome c"/>
    <property type="match status" value="1"/>
</dbReference>
<dbReference type="Gene3D" id="1.10.760.10">
    <property type="entry name" value="Cytochrome c-like domain"/>
    <property type="match status" value="1"/>
</dbReference>
<dbReference type="PROSITE" id="PS51007">
    <property type="entry name" value="CYTC"/>
    <property type="match status" value="1"/>
</dbReference>
<protein>
    <submittedName>
        <fullName evidence="7">Cytochrome subunit p-cresol methylhydroxylase</fullName>
    </submittedName>
</protein>
<dbReference type="GO" id="GO:0020037">
    <property type="term" value="F:heme binding"/>
    <property type="evidence" value="ECO:0007669"/>
    <property type="project" value="InterPro"/>
</dbReference>
<feature type="signal peptide" evidence="5">
    <location>
        <begin position="1"/>
        <end position="23"/>
    </location>
</feature>
<dbReference type="Proteomes" id="UP000028931">
    <property type="component" value="Chromosome"/>
</dbReference>
<evidence type="ECO:0000313" key="7">
    <source>
        <dbReference type="EMBL" id="AIL62269.1"/>
    </source>
</evidence>
<reference evidence="7 8" key="1">
    <citation type="submission" date="2014-07" db="EMBL/GenBank/DDBJ databases">
        <authorList>
            <person name="Lee K."/>
            <person name="Lim J.Y."/>
            <person name="Hwang I."/>
        </authorList>
    </citation>
    <scope>NUCLEOTIDE SEQUENCE [LARGE SCALE GENOMIC DNA]</scope>
    <source>
        <strain evidence="7 8">KL28</strain>
    </source>
</reference>
<evidence type="ECO:0000256" key="3">
    <source>
        <dbReference type="ARBA" id="ARBA00023004"/>
    </source>
</evidence>
<evidence type="ECO:0000256" key="2">
    <source>
        <dbReference type="ARBA" id="ARBA00022723"/>
    </source>
</evidence>
<dbReference type="Pfam" id="PF13442">
    <property type="entry name" value="Cytochrome_CBB3"/>
    <property type="match status" value="1"/>
</dbReference>
<dbReference type="GO" id="GO:0009055">
    <property type="term" value="F:electron transfer activity"/>
    <property type="evidence" value="ECO:0007669"/>
    <property type="project" value="InterPro"/>
</dbReference>
<dbReference type="AlphaFoldDB" id="A0A077FE86"/>
<evidence type="ECO:0000256" key="1">
    <source>
        <dbReference type="ARBA" id="ARBA00022617"/>
    </source>
</evidence>
<evidence type="ECO:0000256" key="5">
    <source>
        <dbReference type="SAM" id="SignalP"/>
    </source>
</evidence>
<keyword evidence="5" id="KW-0732">Signal</keyword>
<feature type="domain" description="Cytochrome c" evidence="6">
    <location>
        <begin position="26"/>
        <end position="113"/>
    </location>
</feature>
<evidence type="ECO:0000313" key="8">
    <source>
        <dbReference type="Proteomes" id="UP000028931"/>
    </source>
</evidence>
<dbReference type="EMBL" id="CP009048">
    <property type="protein sequence ID" value="AIL62269.1"/>
    <property type="molecule type" value="Genomic_DNA"/>
</dbReference>
<dbReference type="GO" id="GO:0046872">
    <property type="term" value="F:metal ion binding"/>
    <property type="evidence" value="ECO:0007669"/>
    <property type="project" value="UniProtKB-KW"/>
</dbReference>
<dbReference type="eggNOG" id="COG2010">
    <property type="taxonomic scope" value="Bacteria"/>
</dbReference>
<feature type="chain" id="PRO_5001718285" evidence="5">
    <location>
        <begin position="24"/>
        <end position="118"/>
    </location>
</feature>
<gene>
    <name evidence="7" type="ORF">PSAKL28_30920</name>
</gene>
<keyword evidence="2 4" id="KW-0479">Metal-binding</keyword>
<proteinExistence type="predicted"/>
<sequence length="118" mass="12619">MMKKLLLCSISAMLTLTSLTTSAQDQQLTQGKALFGKWCVACHGAGPGHPGTQALDQRYQGSMPGVLEQRTNLSPEFVAVFVRNGISVMPFFRKTEINDNELAAIGAYLSSPKGTAGN</sequence>
<organism evidence="7 8">
    <name type="scientific">Pseudomonas alkylphenolica</name>
    <dbReference type="NCBI Taxonomy" id="237609"/>
    <lineage>
        <taxon>Bacteria</taxon>
        <taxon>Pseudomonadati</taxon>
        <taxon>Pseudomonadota</taxon>
        <taxon>Gammaproteobacteria</taxon>
        <taxon>Pseudomonadales</taxon>
        <taxon>Pseudomonadaceae</taxon>
        <taxon>Pseudomonas</taxon>
    </lineage>
</organism>
<dbReference type="InterPro" id="IPR036909">
    <property type="entry name" value="Cyt_c-like_dom_sf"/>
</dbReference>